<gene>
    <name evidence="2" type="ORF">BLIN9172_03010</name>
</gene>
<dbReference type="InterPro" id="IPR012337">
    <property type="entry name" value="RNaseH-like_sf"/>
</dbReference>
<dbReference type="AlphaFoldDB" id="A0A2H1KBQ8"/>
<dbReference type="Gene3D" id="3.30.420.10">
    <property type="entry name" value="Ribonuclease H-like superfamily/Ribonuclease H"/>
    <property type="match status" value="1"/>
</dbReference>
<protein>
    <submittedName>
        <fullName evidence="2">Integrase core domain-containing protein</fullName>
    </submittedName>
</protein>
<evidence type="ECO:0000259" key="1">
    <source>
        <dbReference type="PROSITE" id="PS50994"/>
    </source>
</evidence>
<dbReference type="GO" id="GO:0015074">
    <property type="term" value="P:DNA integration"/>
    <property type="evidence" value="ECO:0007669"/>
    <property type="project" value="InterPro"/>
</dbReference>
<dbReference type="EMBL" id="FXYY01000026">
    <property type="protein sequence ID" value="SMX97170.1"/>
    <property type="molecule type" value="Genomic_DNA"/>
</dbReference>
<dbReference type="GO" id="GO:0003676">
    <property type="term" value="F:nucleic acid binding"/>
    <property type="evidence" value="ECO:0007669"/>
    <property type="project" value="InterPro"/>
</dbReference>
<name>A0A2H1KBQ8_BRELN</name>
<evidence type="ECO:0000313" key="2">
    <source>
        <dbReference type="EMBL" id="SMX97170.1"/>
    </source>
</evidence>
<dbReference type="InterPro" id="IPR036397">
    <property type="entry name" value="RNaseH_sf"/>
</dbReference>
<dbReference type="RefSeq" id="WP_101555770.1">
    <property type="nucleotide sequence ID" value="NZ_FXYY01000026.1"/>
</dbReference>
<dbReference type="PANTHER" id="PTHR46889">
    <property type="entry name" value="TRANSPOSASE INSF FOR INSERTION SEQUENCE IS3B-RELATED"/>
    <property type="match status" value="1"/>
</dbReference>
<dbReference type="Proteomes" id="UP000234641">
    <property type="component" value="Unassembled WGS sequence"/>
</dbReference>
<organism evidence="2 3">
    <name type="scientific">Brevibacterium linens ATCC 9172</name>
    <dbReference type="NCBI Taxonomy" id="1255617"/>
    <lineage>
        <taxon>Bacteria</taxon>
        <taxon>Bacillati</taxon>
        <taxon>Actinomycetota</taxon>
        <taxon>Actinomycetes</taxon>
        <taxon>Micrococcales</taxon>
        <taxon>Brevibacteriaceae</taxon>
        <taxon>Brevibacterium</taxon>
    </lineage>
</organism>
<sequence>MLTRIRVNSDRGVQFRAIRYGEALAEEDAVASVGSKGDSYDNALAEALNSLYKAELIRNKAPWKGIDDVEIATAEWVHWFNTYRPHGALGGATPAAFRSDYFTALPRTA</sequence>
<dbReference type="InterPro" id="IPR001584">
    <property type="entry name" value="Integrase_cat-core"/>
</dbReference>
<reference evidence="2 3" key="1">
    <citation type="submission" date="2017-03" db="EMBL/GenBank/DDBJ databases">
        <authorList>
            <person name="Afonso C.L."/>
            <person name="Miller P.J."/>
            <person name="Scott M.A."/>
            <person name="Spackman E."/>
            <person name="Goraichik I."/>
            <person name="Dimitrov K.M."/>
            <person name="Suarez D.L."/>
            <person name="Swayne D.E."/>
        </authorList>
    </citation>
    <scope>NUCLEOTIDE SEQUENCE [LARGE SCALE GENOMIC DNA]</scope>
    <source>
        <strain evidence="2 3">ATCC 9172</strain>
    </source>
</reference>
<accession>A0A2H1KBQ8</accession>
<dbReference type="SUPFAM" id="SSF53098">
    <property type="entry name" value="Ribonuclease H-like"/>
    <property type="match status" value="1"/>
</dbReference>
<dbReference type="PROSITE" id="PS50994">
    <property type="entry name" value="INTEGRASE"/>
    <property type="match status" value="1"/>
</dbReference>
<dbReference type="InterPro" id="IPR050900">
    <property type="entry name" value="Transposase_IS3/IS150/IS904"/>
</dbReference>
<evidence type="ECO:0000313" key="3">
    <source>
        <dbReference type="Proteomes" id="UP000234641"/>
    </source>
</evidence>
<dbReference type="Pfam" id="PF13683">
    <property type="entry name" value="rve_3"/>
    <property type="match status" value="1"/>
</dbReference>
<feature type="domain" description="Integrase catalytic" evidence="1">
    <location>
        <begin position="1"/>
        <end position="102"/>
    </location>
</feature>
<proteinExistence type="predicted"/>
<dbReference type="PANTHER" id="PTHR46889:SF4">
    <property type="entry name" value="TRANSPOSASE INSO FOR INSERTION SEQUENCE ELEMENT IS911B-RELATED"/>
    <property type="match status" value="1"/>
</dbReference>